<gene>
    <name evidence="1" type="ORF">HaLaN_13529</name>
</gene>
<reference evidence="1 2" key="1">
    <citation type="submission" date="2020-02" db="EMBL/GenBank/DDBJ databases">
        <title>Draft genome sequence of Haematococcus lacustris strain NIES-144.</title>
        <authorList>
            <person name="Morimoto D."/>
            <person name="Nakagawa S."/>
            <person name="Yoshida T."/>
            <person name="Sawayama S."/>
        </authorList>
    </citation>
    <scope>NUCLEOTIDE SEQUENCE [LARGE SCALE GENOMIC DNA]</scope>
    <source>
        <strain evidence="1 2">NIES-144</strain>
    </source>
</reference>
<proteinExistence type="predicted"/>
<protein>
    <submittedName>
        <fullName evidence="1">Uncharacterized protein</fullName>
    </submittedName>
</protein>
<evidence type="ECO:0000313" key="1">
    <source>
        <dbReference type="EMBL" id="GFH16998.1"/>
    </source>
</evidence>
<organism evidence="1 2">
    <name type="scientific">Haematococcus lacustris</name>
    <name type="common">Green alga</name>
    <name type="synonym">Haematococcus pluvialis</name>
    <dbReference type="NCBI Taxonomy" id="44745"/>
    <lineage>
        <taxon>Eukaryota</taxon>
        <taxon>Viridiplantae</taxon>
        <taxon>Chlorophyta</taxon>
        <taxon>core chlorophytes</taxon>
        <taxon>Chlorophyceae</taxon>
        <taxon>CS clade</taxon>
        <taxon>Chlamydomonadales</taxon>
        <taxon>Haematococcaceae</taxon>
        <taxon>Haematococcus</taxon>
    </lineage>
</organism>
<evidence type="ECO:0000313" key="2">
    <source>
        <dbReference type="Proteomes" id="UP000485058"/>
    </source>
</evidence>
<keyword evidence="2" id="KW-1185">Reference proteome</keyword>
<comment type="caution">
    <text evidence="1">The sequence shown here is derived from an EMBL/GenBank/DDBJ whole genome shotgun (WGS) entry which is preliminary data.</text>
</comment>
<accession>A0A699ZDD7</accession>
<dbReference type="AlphaFoldDB" id="A0A699ZDD7"/>
<dbReference type="Proteomes" id="UP000485058">
    <property type="component" value="Unassembled WGS sequence"/>
</dbReference>
<feature type="non-terminal residue" evidence="1">
    <location>
        <position position="1"/>
    </location>
</feature>
<name>A0A699ZDD7_HAELA</name>
<sequence length="150" mass="16400">MAAAHSSAATLQQLVMEQAADVLFHTSRAEAHESEANLLREEIERVACVNDQTSTEASTLASELHSCHARLNRLSTELALKDHMVELLSSQLAELVSGNAFSSTPSHYCRSRGTSLSLAGGVSERHSEEIPSPWLFKQGHCYNGLEQWPV</sequence>
<dbReference type="EMBL" id="BLLF01001081">
    <property type="protein sequence ID" value="GFH16998.1"/>
    <property type="molecule type" value="Genomic_DNA"/>
</dbReference>